<keyword evidence="1" id="KW-1133">Transmembrane helix</keyword>
<feature type="transmembrane region" description="Helical" evidence="1">
    <location>
        <begin position="169"/>
        <end position="190"/>
    </location>
</feature>
<evidence type="ECO:0000313" key="3">
    <source>
        <dbReference type="EMBL" id="HIX53104.1"/>
    </source>
</evidence>
<dbReference type="Proteomes" id="UP000886780">
    <property type="component" value="Unassembled WGS sequence"/>
</dbReference>
<feature type="domain" description="Stage V sporulation protein AA" evidence="2">
    <location>
        <begin position="75"/>
        <end position="159"/>
    </location>
</feature>
<gene>
    <name evidence="3" type="ORF">IAA28_09895</name>
</gene>
<reference evidence="3" key="2">
    <citation type="submission" date="2021-04" db="EMBL/GenBank/DDBJ databases">
        <authorList>
            <person name="Gilroy R."/>
        </authorList>
    </citation>
    <scope>NUCLEOTIDE SEQUENCE</scope>
    <source>
        <strain evidence="3">ChiGjej4B4-12881</strain>
    </source>
</reference>
<reference evidence="3" key="1">
    <citation type="journal article" date="2021" name="PeerJ">
        <title>Extensive microbial diversity within the chicken gut microbiome revealed by metagenomics and culture.</title>
        <authorList>
            <person name="Gilroy R."/>
            <person name="Ravi A."/>
            <person name="Getino M."/>
            <person name="Pursley I."/>
            <person name="Horton D.L."/>
            <person name="Alikhan N.F."/>
            <person name="Baker D."/>
            <person name="Gharbi K."/>
            <person name="Hall N."/>
            <person name="Watson M."/>
            <person name="Adriaenssens E.M."/>
            <person name="Foster-Nyarko E."/>
            <person name="Jarju S."/>
            <person name="Secka A."/>
            <person name="Antonio M."/>
            <person name="Oren A."/>
            <person name="Chaudhuri R.R."/>
            <person name="La Ragione R."/>
            <person name="Hildebrand F."/>
            <person name="Pallen M.J."/>
        </authorList>
    </citation>
    <scope>NUCLEOTIDE SEQUENCE</scope>
    <source>
        <strain evidence="3">ChiGjej4B4-12881</strain>
    </source>
</reference>
<keyword evidence="1" id="KW-0472">Membrane</keyword>
<sequence length="278" mass="30656">MAYKAAIPIHTIALKGCETYGNLETEGGDCRSVCVSGLDGGGPVLLPVRPLRRRRGAGGDVCGGGGEERVSRAEAYLNIRQISRLEKREVRLKDLGDVWCGDAGLTARLRELAVFSVPEDRDFRYVGNVLDLVEQIQGEAPEVHVTNLGQTEYIIDYRRPRGRHPALEWAKTGFVCLVSFFGAAFAIMTFNNDVDVTKVFGEIHYVVTGEASDGFTILELSYSLGLAVGIAIFFNHFSRWKLNTDPTPLEVEMRLYEDNINRTVISNHGREESGGDAT</sequence>
<keyword evidence="1" id="KW-0812">Transmembrane</keyword>
<feature type="transmembrane region" description="Helical" evidence="1">
    <location>
        <begin position="215"/>
        <end position="234"/>
    </location>
</feature>
<evidence type="ECO:0000259" key="2">
    <source>
        <dbReference type="Pfam" id="PF12164"/>
    </source>
</evidence>
<dbReference type="EMBL" id="DXEU01000182">
    <property type="protein sequence ID" value="HIX53104.1"/>
    <property type="molecule type" value="Genomic_DNA"/>
</dbReference>
<name>A0A9D1W669_9FIRM</name>
<dbReference type="Pfam" id="PF12164">
    <property type="entry name" value="SporV_AA"/>
    <property type="match status" value="1"/>
</dbReference>
<evidence type="ECO:0000256" key="1">
    <source>
        <dbReference type="SAM" id="Phobius"/>
    </source>
</evidence>
<dbReference type="InterPro" id="IPR021997">
    <property type="entry name" value="SporV_AA"/>
</dbReference>
<dbReference type="InterPro" id="IPR038548">
    <property type="entry name" value="SporV_AA_N_sf"/>
</dbReference>
<comment type="caution">
    <text evidence="3">The sequence shown here is derived from an EMBL/GenBank/DDBJ whole genome shotgun (WGS) entry which is preliminary data.</text>
</comment>
<proteinExistence type="predicted"/>
<evidence type="ECO:0000313" key="4">
    <source>
        <dbReference type="Proteomes" id="UP000886780"/>
    </source>
</evidence>
<accession>A0A9D1W669</accession>
<organism evidence="3 4">
    <name type="scientific">Candidatus Lachnoclostridium stercoripullorum</name>
    <dbReference type="NCBI Taxonomy" id="2838635"/>
    <lineage>
        <taxon>Bacteria</taxon>
        <taxon>Bacillati</taxon>
        <taxon>Bacillota</taxon>
        <taxon>Clostridia</taxon>
        <taxon>Lachnospirales</taxon>
        <taxon>Lachnospiraceae</taxon>
    </lineage>
</organism>
<dbReference type="Gene3D" id="2.60.480.10">
    <property type="entry name" value="eubacterium ventriosum atcc domain"/>
    <property type="match status" value="1"/>
</dbReference>
<protein>
    <submittedName>
        <fullName evidence="3">Stage V sporulation protein AA</fullName>
    </submittedName>
</protein>
<dbReference type="AlphaFoldDB" id="A0A9D1W669"/>